<dbReference type="AlphaFoldDB" id="A0A0T9RFF6"/>
<keyword evidence="3" id="KW-1185">Reference proteome</keyword>
<gene>
    <name evidence="1" type="ORF">ERS008529_04476</name>
    <name evidence="2" type="ORF">ERS137968_04969</name>
</gene>
<reference evidence="1" key="3">
    <citation type="submission" date="2015-03" db="EMBL/GenBank/DDBJ databases">
        <authorList>
            <person name="Murphy D."/>
        </authorList>
    </citation>
    <scope>NUCLEOTIDE SEQUENCE [LARGE SCALE GENOMIC DNA]</scope>
    <source>
        <strain evidence="1">A125KOH2</strain>
    </source>
</reference>
<reference evidence="4" key="2">
    <citation type="submission" date="2015-03" db="EMBL/GenBank/DDBJ databases">
        <authorList>
            <consortium name="Pathogen Informatics"/>
        </authorList>
    </citation>
    <scope>NUCLEOTIDE SEQUENCE [LARGE SCALE GENOMIC DNA]</scope>
    <source>
        <strain evidence="4">A125KOH2</strain>
    </source>
</reference>
<evidence type="ECO:0000313" key="1">
    <source>
        <dbReference type="EMBL" id="CNI60342.1"/>
    </source>
</evidence>
<dbReference type="Proteomes" id="UP000045840">
    <property type="component" value="Unassembled WGS sequence"/>
</dbReference>
<dbReference type="InterPro" id="IPR045657">
    <property type="entry name" value="DUF6392"/>
</dbReference>
<dbReference type="RefSeq" id="WP_049615243.1">
    <property type="nucleotide sequence ID" value="NZ_CAWMMU010000131.1"/>
</dbReference>
<proteinExistence type="predicted"/>
<dbReference type="Proteomes" id="UP000044625">
    <property type="component" value="Unassembled WGS sequence"/>
</dbReference>
<dbReference type="OrthoDB" id="6432498at2"/>
<evidence type="ECO:0008006" key="5">
    <source>
        <dbReference type="Google" id="ProtNLM"/>
    </source>
</evidence>
<evidence type="ECO:0000313" key="4">
    <source>
        <dbReference type="Proteomes" id="UP000045840"/>
    </source>
</evidence>
<sequence>MTVNVEALIHSLGKSYKDLLDAELVPYKTPPTGFSGDSEISLDMAKEGVYLSFKRDGRILQTVILRIQHDKVSNWVFPNELPSPLQKNMSRQWVHEHIGVPLRSVPPKVIMKRAFGWSDLYEAKGAAVPTSMQISYDVMDNVRSVAFIPTSELRW</sequence>
<accession>A0A0T9RFF6</accession>
<protein>
    <recommendedName>
        <fullName evidence="5">Pyocin immunity protein</fullName>
    </recommendedName>
</protein>
<evidence type="ECO:0000313" key="2">
    <source>
        <dbReference type="EMBL" id="CRY69811.1"/>
    </source>
</evidence>
<reference evidence="2 3" key="1">
    <citation type="submission" date="2015-03" db="EMBL/GenBank/DDBJ databases">
        <authorList>
            <consortium name="Pathogen Informatics"/>
            <person name="Murphy D."/>
        </authorList>
    </citation>
    <scope>NUCLEOTIDE SEQUENCE [LARGE SCALE GENOMIC DNA]</scope>
    <source>
        <strain evidence="2">Type strain: CIP110230</strain>
        <strain evidence="3">type strain: CIP110230</strain>
    </source>
</reference>
<organism evidence="1 4">
    <name type="scientific">Yersinia pekkanenii</name>
    <dbReference type="NCBI Taxonomy" id="1288385"/>
    <lineage>
        <taxon>Bacteria</taxon>
        <taxon>Pseudomonadati</taxon>
        <taxon>Pseudomonadota</taxon>
        <taxon>Gammaproteobacteria</taxon>
        <taxon>Enterobacterales</taxon>
        <taxon>Yersiniaceae</taxon>
        <taxon>Yersinia</taxon>
    </lineage>
</organism>
<dbReference type="Pfam" id="PF19929">
    <property type="entry name" value="DUF6392"/>
    <property type="match status" value="1"/>
</dbReference>
<dbReference type="EMBL" id="CQAZ01000075">
    <property type="protein sequence ID" value="CNI60342.1"/>
    <property type="molecule type" value="Genomic_DNA"/>
</dbReference>
<dbReference type="EMBL" id="CWJL01000131">
    <property type="protein sequence ID" value="CRY69811.1"/>
    <property type="molecule type" value="Genomic_DNA"/>
</dbReference>
<evidence type="ECO:0000313" key="3">
    <source>
        <dbReference type="Proteomes" id="UP000044625"/>
    </source>
</evidence>
<name>A0A0T9RFF6_9GAMM</name>